<dbReference type="InterPro" id="IPR032629">
    <property type="entry name" value="DCB_dom"/>
</dbReference>
<organism evidence="2 3">
    <name type="scientific">Cucumis melo var. makuwa</name>
    <name type="common">Oriental melon</name>
    <dbReference type="NCBI Taxonomy" id="1194695"/>
    <lineage>
        <taxon>Eukaryota</taxon>
        <taxon>Viridiplantae</taxon>
        <taxon>Streptophyta</taxon>
        <taxon>Embryophyta</taxon>
        <taxon>Tracheophyta</taxon>
        <taxon>Spermatophyta</taxon>
        <taxon>Magnoliopsida</taxon>
        <taxon>eudicotyledons</taxon>
        <taxon>Gunneridae</taxon>
        <taxon>Pentapetalae</taxon>
        <taxon>rosids</taxon>
        <taxon>fabids</taxon>
        <taxon>Cucurbitales</taxon>
        <taxon>Cucurbitaceae</taxon>
        <taxon>Benincaseae</taxon>
        <taxon>Cucumis</taxon>
    </lineage>
</organism>
<dbReference type="PANTHER" id="PTHR33116:SF78">
    <property type="entry name" value="OS12G0587133 PROTEIN"/>
    <property type="match status" value="1"/>
</dbReference>
<evidence type="ECO:0000259" key="1">
    <source>
        <dbReference type="Pfam" id="PF16213"/>
    </source>
</evidence>
<accession>A0A5D3CIU9</accession>
<evidence type="ECO:0000313" key="2">
    <source>
        <dbReference type="EMBL" id="TYK10169.1"/>
    </source>
</evidence>
<sequence>MAFMAVLESDLRALSVEARRRHPAVKDGAEHAILKLRTMSCPSDIAENEDILRIFLLACEAKTIKLSVIGLSSLQKLISHDAVSPNALKEILLTLKDAWKKDVDVHVWNLDPHECFSWIEEDTKRMEEGGGGKFTWANFRAGMRIDKFLLSEAWIERVKEFWPISLITSVYKILAKVLANRLRKVMSGLGSLCGGKGFDEKSFGCMRNVKYSILINGQRVDSSHKRFRQRDPLSPSLFLPVRWVEVFDCEVGSFPLLYVGLPLGGNSRALTFWDLVCEKICKRLTVWKKGFFSKADRLTLIRSLLSGISMYFFSLFRALSSVCKSLDKYMIDFLWEGVEEGHGPHLVNREVGCTLFRRNLTNREMTKVHSLLSLVKGAILGRGGGTFVFRVPIRVRGGAILGRGGGTFVFRVPIRVRGHAEVSDETVQLKTLQTILIIFQSRLHPESEENMAQALGICIRLLENNRSSDSVRNTAAATFRQAVALIFDHVILGESLPAGKFGTGSQNSRTSMVISDVDRSINSSETLKNGSLSGGQLLKRENLTRAGRLGLKLLEDLTALAAGGSATWLRSISSQRTFALDILEFILSNYVAVFRILVPYEQVLRHQICSLLMTSLRTNAELEGEAGEPYFRRLVLRSVAHIIRLYSTSLITECETTIDLKRIAGPSGPTSSLMEGEQAQTTSFPFYRMQVFLSMLLKVTFLDLPLWHRILVLENLRGFCMEARTLQVLFQNFDMASKRKMLDPILFANEEDLLMKKEKISAVPSFMARKSLQLVSSPPFDDPLSTNPLNKKFNSQITSAGIFLKKIFYFPC</sequence>
<protein>
    <submittedName>
        <fullName evidence="2">Protein MON2-like protein</fullName>
    </submittedName>
</protein>
<proteinExistence type="predicted"/>
<gene>
    <name evidence="2" type="ORF">E5676_scaffold16G003140</name>
</gene>
<comment type="caution">
    <text evidence="2">The sequence shown here is derived from an EMBL/GenBank/DDBJ whole genome shotgun (WGS) entry which is preliminary data.</text>
</comment>
<dbReference type="Pfam" id="PF16213">
    <property type="entry name" value="DCB"/>
    <property type="match status" value="2"/>
</dbReference>
<name>A0A5D3CIU9_CUCMM</name>
<feature type="domain" description="Mon2/Sec7/BIG1-like dimerisation and cyclophilin-binding" evidence="1">
    <location>
        <begin position="3"/>
        <end position="107"/>
    </location>
</feature>
<dbReference type="AlphaFoldDB" id="A0A5D3CIU9"/>
<dbReference type="PANTHER" id="PTHR33116">
    <property type="entry name" value="REVERSE TRANSCRIPTASE ZINC-BINDING DOMAIN-CONTAINING PROTEIN-RELATED-RELATED"/>
    <property type="match status" value="1"/>
</dbReference>
<dbReference type="EMBL" id="SSTD01011206">
    <property type="protein sequence ID" value="TYK10169.1"/>
    <property type="molecule type" value="Genomic_DNA"/>
</dbReference>
<evidence type="ECO:0000313" key="3">
    <source>
        <dbReference type="Proteomes" id="UP000321947"/>
    </source>
</evidence>
<dbReference type="Proteomes" id="UP000321947">
    <property type="component" value="Unassembled WGS sequence"/>
</dbReference>
<feature type="domain" description="Mon2/Sec7/BIG1-like dimerisation and cyclophilin-binding" evidence="1">
    <location>
        <begin position="421"/>
        <end position="491"/>
    </location>
</feature>
<reference evidence="2 3" key="1">
    <citation type="submission" date="2019-08" db="EMBL/GenBank/DDBJ databases">
        <title>Draft genome sequences of two oriental melons (Cucumis melo L. var makuwa).</title>
        <authorList>
            <person name="Kwon S.-Y."/>
        </authorList>
    </citation>
    <scope>NUCLEOTIDE SEQUENCE [LARGE SCALE GENOMIC DNA]</scope>
    <source>
        <strain evidence="3">cv. Chang Bougi</strain>
        <tissue evidence="2">Leaf</tissue>
    </source>
</reference>